<dbReference type="AlphaFoldDB" id="A0A3B0PE57"/>
<name>A0A3B0PE57_9BACT</name>
<gene>
    <name evidence="1" type="ORF">NCTC10135_00296</name>
</gene>
<evidence type="ECO:0000313" key="1">
    <source>
        <dbReference type="EMBL" id="SYV89796.1"/>
    </source>
</evidence>
<evidence type="ECO:0000313" key="2">
    <source>
        <dbReference type="Proteomes" id="UP000259864"/>
    </source>
</evidence>
<dbReference type="KEGG" id="mala:NCTC10135_00296"/>
<protein>
    <submittedName>
        <fullName evidence="1">Uncharacterized protein</fullName>
    </submittedName>
</protein>
<proteinExistence type="predicted"/>
<dbReference type="Proteomes" id="UP000259864">
    <property type="component" value="Chromosome 1"/>
</dbReference>
<organism evidence="1 2">
    <name type="scientific">Metamycoplasma alkalescens</name>
    <dbReference type="NCBI Taxonomy" id="45363"/>
    <lineage>
        <taxon>Bacteria</taxon>
        <taxon>Bacillati</taxon>
        <taxon>Mycoplasmatota</taxon>
        <taxon>Mycoplasmoidales</taxon>
        <taxon>Metamycoplasmataceae</taxon>
        <taxon>Metamycoplasma</taxon>
    </lineage>
</organism>
<accession>A0A3B0PE57</accession>
<sequence>MIADHINKTTIAIEIGIINKYDINATVIFPPIAKFSSESGLDPFNIIPALNKLAETNMIIIAIFIKNNDK</sequence>
<dbReference type="EMBL" id="LS991949">
    <property type="protein sequence ID" value="SYV89796.1"/>
    <property type="molecule type" value="Genomic_DNA"/>
</dbReference>
<reference evidence="2" key="1">
    <citation type="submission" date="2018-06" db="EMBL/GenBank/DDBJ databases">
        <authorList>
            <consortium name="Pathogen Informatics"/>
        </authorList>
    </citation>
    <scope>NUCLEOTIDE SEQUENCE [LARGE SCALE GENOMIC DNA]</scope>
    <source>
        <strain evidence="2">NCTC10135</strain>
    </source>
</reference>